<evidence type="ECO:0000256" key="3">
    <source>
        <dbReference type="ARBA" id="ARBA00035643"/>
    </source>
</evidence>
<keyword evidence="1" id="KW-0304">Gas vesicle</keyword>
<dbReference type="PANTHER" id="PTHR36852:SF1">
    <property type="entry name" value="PROTEIN GVPL 2"/>
    <property type="match status" value="1"/>
</dbReference>
<feature type="region of interest" description="Disordered" evidence="4">
    <location>
        <begin position="127"/>
        <end position="164"/>
    </location>
</feature>
<dbReference type="AlphaFoldDB" id="A0A4R4Z0Y9"/>
<dbReference type="Pfam" id="PF06386">
    <property type="entry name" value="GvpL_GvpF"/>
    <property type="match status" value="1"/>
</dbReference>
<dbReference type="EMBL" id="SMKQ01000023">
    <property type="protein sequence ID" value="TDD51020.1"/>
    <property type="molecule type" value="Genomic_DNA"/>
</dbReference>
<comment type="similarity">
    <text evidence="3">Belongs to the gas vesicle GvpF/GvpL family.</text>
</comment>
<keyword evidence="6" id="KW-1185">Reference proteome</keyword>
<reference evidence="5 6" key="1">
    <citation type="submission" date="2019-03" db="EMBL/GenBank/DDBJ databases">
        <title>Draft genome sequences of novel Actinobacteria.</title>
        <authorList>
            <person name="Sahin N."/>
            <person name="Ay H."/>
            <person name="Saygin H."/>
        </authorList>
    </citation>
    <scope>NUCLEOTIDE SEQUENCE [LARGE SCALE GENOMIC DNA]</scope>
    <source>
        <strain evidence="5 6">CH32</strain>
    </source>
</reference>
<dbReference type="PANTHER" id="PTHR36852">
    <property type="entry name" value="PROTEIN GVPL 2"/>
    <property type="match status" value="1"/>
</dbReference>
<dbReference type="Proteomes" id="UP000295302">
    <property type="component" value="Unassembled WGS sequence"/>
</dbReference>
<comment type="caution">
    <text evidence="5">The sequence shown here is derived from an EMBL/GenBank/DDBJ whole genome shotgun (WGS) entry which is preliminary data.</text>
</comment>
<dbReference type="RefSeq" id="WP_132611444.1">
    <property type="nucleotide sequence ID" value="NZ_SMKQ01000023.1"/>
</dbReference>
<feature type="compositionally biased region" description="Gly residues" evidence="4">
    <location>
        <begin position="133"/>
        <end position="144"/>
    </location>
</feature>
<evidence type="ECO:0000256" key="1">
    <source>
        <dbReference type="ARBA" id="ARBA00022987"/>
    </source>
</evidence>
<dbReference type="InterPro" id="IPR009430">
    <property type="entry name" value="GvpL/GvpF"/>
</dbReference>
<accession>A0A4R4Z0Y9</accession>
<protein>
    <submittedName>
        <fullName evidence="5">GvpL/GvpF family gas vesicle protein</fullName>
    </submittedName>
</protein>
<proteinExistence type="inferred from homology"/>
<name>A0A4R4Z0Y9_9ACTN</name>
<evidence type="ECO:0000313" key="6">
    <source>
        <dbReference type="Proteomes" id="UP000295302"/>
    </source>
</evidence>
<dbReference type="GO" id="GO:0031411">
    <property type="term" value="C:gas vesicle"/>
    <property type="evidence" value="ECO:0007669"/>
    <property type="project" value="UniProtKB-SubCell"/>
</dbReference>
<sequence length="266" mass="28582">MSDATYLYAVARDALPECPAGVADLPVRTIGREGLVAYVSTVPLEQFGEQALRRSLEDMDWLAETARAHHRVVDAVAAATPTAPVRLVTVYDDDGHVRDLLDRRGDDFLRVLARVSGRREWGVKAYADPAAGVGPGPGASGDGNGESCPGPSASGGGGAGRPGTAYLQRRRASLRGREQVRRQVLQRADHIHRALSELAAASYRHRAQDPRLSGRHDWMLLNGAYLVDEGRDAEFAEQAAALGGDGVEIRVTGPWAPYSFTVMEMG</sequence>
<evidence type="ECO:0000256" key="4">
    <source>
        <dbReference type="SAM" id="MobiDB-lite"/>
    </source>
</evidence>
<evidence type="ECO:0000256" key="2">
    <source>
        <dbReference type="ARBA" id="ARBA00035108"/>
    </source>
</evidence>
<dbReference type="GO" id="GO:0031412">
    <property type="term" value="P:gas vesicle organization"/>
    <property type="evidence" value="ECO:0007669"/>
    <property type="project" value="InterPro"/>
</dbReference>
<organism evidence="5 6">
    <name type="scientific">Nonomuraea terrae</name>
    <dbReference type="NCBI Taxonomy" id="2530383"/>
    <lineage>
        <taxon>Bacteria</taxon>
        <taxon>Bacillati</taxon>
        <taxon>Actinomycetota</taxon>
        <taxon>Actinomycetes</taxon>
        <taxon>Streptosporangiales</taxon>
        <taxon>Streptosporangiaceae</taxon>
        <taxon>Nonomuraea</taxon>
    </lineage>
</organism>
<comment type="subcellular location">
    <subcellularLocation>
        <location evidence="2">Gas vesicle</location>
    </subcellularLocation>
</comment>
<gene>
    <name evidence="5" type="ORF">E1286_11245</name>
</gene>
<evidence type="ECO:0000313" key="5">
    <source>
        <dbReference type="EMBL" id="TDD51020.1"/>
    </source>
</evidence>
<dbReference type="OrthoDB" id="146444at2"/>